<accession>A0ABP8IPB4</accession>
<sequence>MAQNSDGNSPGLLVCISADTATRSEQGFGGTYITVNETEAACLSALFVKHLHAVALLPDSVTVHQGFSFRLTNEHGPSRQGTLATVQVVTSLLTSVNNEVKNGHLPLRREVKKSLTEAIDYNVGWMNP</sequence>
<proteinExistence type="predicted"/>
<protein>
    <submittedName>
        <fullName evidence="1">Uncharacterized protein</fullName>
    </submittedName>
</protein>
<dbReference type="RefSeq" id="WP_345237419.1">
    <property type="nucleotide sequence ID" value="NZ_BAABGZ010000073.1"/>
</dbReference>
<evidence type="ECO:0000313" key="2">
    <source>
        <dbReference type="Proteomes" id="UP001501153"/>
    </source>
</evidence>
<dbReference type="Proteomes" id="UP001501153">
    <property type="component" value="Unassembled WGS sequence"/>
</dbReference>
<dbReference type="EMBL" id="BAABGZ010000073">
    <property type="protein sequence ID" value="GAA4365094.1"/>
    <property type="molecule type" value="Genomic_DNA"/>
</dbReference>
<comment type="caution">
    <text evidence="1">The sequence shown here is derived from an EMBL/GenBank/DDBJ whole genome shotgun (WGS) entry which is preliminary data.</text>
</comment>
<organism evidence="1 2">
    <name type="scientific">Hymenobacter saemangeumensis</name>
    <dbReference type="NCBI Taxonomy" id="1084522"/>
    <lineage>
        <taxon>Bacteria</taxon>
        <taxon>Pseudomonadati</taxon>
        <taxon>Bacteroidota</taxon>
        <taxon>Cytophagia</taxon>
        <taxon>Cytophagales</taxon>
        <taxon>Hymenobacteraceae</taxon>
        <taxon>Hymenobacter</taxon>
    </lineage>
</organism>
<reference evidence="2" key="1">
    <citation type="journal article" date="2019" name="Int. J. Syst. Evol. Microbiol.">
        <title>The Global Catalogue of Microorganisms (GCM) 10K type strain sequencing project: providing services to taxonomists for standard genome sequencing and annotation.</title>
        <authorList>
            <consortium name="The Broad Institute Genomics Platform"/>
            <consortium name="The Broad Institute Genome Sequencing Center for Infectious Disease"/>
            <person name="Wu L."/>
            <person name="Ma J."/>
        </authorList>
    </citation>
    <scope>NUCLEOTIDE SEQUENCE [LARGE SCALE GENOMIC DNA]</scope>
    <source>
        <strain evidence="2">JCM 17923</strain>
    </source>
</reference>
<keyword evidence="2" id="KW-1185">Reference proteome</keyword>
<gene>
    <name evidence="1" type="ORF">GCM10023185_35130</name>
</gene>
<name>A0ABP8IPB4_9BACT</name>
<evidence type="ECO:0000313" key="1">
    <source>
        <dbReference type="EMBL" id="GAA4365094.1"/>
    </source>
</evidence>